<feature type="chain" id="PRO_5046511844" evidence="2">
    <location>
        <begin position="21"/>
        <end position="118"/>
    </location>
</feature>
<reference evidence="3 4" key="1">
    <citation type="submission" date="2023-11" db="EMBL/GenBank/DDBJ databases">
        <title>Draft genome of Azohydromonas lata strain H1 (DSM1123), a polyhydroxyalkanoate producer.</title>
        <authorList>
            <person name="Traversa D."/>
            <person name="D'Addabbo P."/>
            <person name="Pazzani C."/>
            <person name="Manzari C."/>
            <person name="Chiara M."/>
            <person name="Scrascia M."/>
        </authorList>
    </citation>
    <scope>NUCLEOTIDE SEQUENCE [LARGE SCALE GENOMIC DNA]</scope>
    <source>
        <strain evidence="3 4">H1</strain>
    </source>
</reference>
<dbReference type="Pfam" id="PF11162">
    <property type="entry name" value="DUF2946"/>
    <property type="match status" value="1"/>
</dbReference>
<accession>A0ABU5II02</accession>
<sequence length="118" mass="12780">MRRWLLVLLLALLPLQLSWAAVATYCQHEKVQAGHFGHHEHQHHDQGAAQAKDGHGGKKSPLTADNDCGICHLGHAQTLLGDAPALAPPTLPPRVARHDALPPSHVPALPERPDRRPA</sequence>
<dbReference type="InterPro" id="IPR021333">
    <property type="entry name" value="DUF2946"/>
</dbReference>
<feature type="compositionally biased region" description="Basic and acidic residues" evidence="1">
    <location>
        <begin position="36"/>
        <end position="56"/>
    </location>
</feature>
<gene>
    <name evidence="3" type="ORF">SM757_13370</name>
</gene>
<proteinExistence type="predicted"/>
<evidence type="ECO:0000313" key="4">
    <source>
        <dbReference type="Proteomes" id="UP001293718"/>
    </source>
</evidence>
<dbReference type="RefSeq" id="WP_322465849.1">
    <property type="nucleotide sequence ID" value="NZ_JAXOJX010000019.1"/>
</dbReference>
<dbReference type="InterPro" id="IPR055013">
    <property type="entry name" value="CzcI"/>
</dbReference>
<keyword evidence="2" id="KW-0732">Signal</keyword>
<dbReference type="EMBL" id="JAXOJX010000019">
    <property type="protein sequence ID" value="MDZ5457563.1"/>
    <property type="molecule type" value="Genomic_DNA"/>
</dbReference>
<evidence type="ECO:0000256" key="2">
    <source>
        <dbReference type="SAM" id="SignalP"/>
    </source>
</evidence>
<feature type="signal peptide" evidence="2">
    <location>
        <begin position="1"/>
        <end position="20"/>
    </location>
</feature>
<comment type="caution">
    <text evidence="3">The sequence shown here is derived from an EMBL/GenBank/DDBJ whole genome shotgun (WGS) entry which is preliminary data.</text>
</comment>
<organism evidence="3 4">
    <name type="scientific">Azohydromonas lata</name>
    <dbReference type="NCBI Taxonomy" id="45677"/>
    <lineage>
        <taxon>Bacteria</taxon>
        <taxon>Pseudomonadati</taxon>
        <taxon>Pseudomonadota</taxon>
        <taxon>Betaproteobacteria</taxon>
        <taxon>Burkholderiales</taxon>
        <taxon>Sphaerotilaceae</taxon>
        <taxon>Azohydromonas</taxon>
    </lineage>
</organism>
<feature type="region of interest" description="Disordered" evidence="1">
    <location>
        <begin position="82"/>
        <end position="118"/>
    </location>
</feature>
<evidence type="ECO:0000313" key="3">
    <source>
        <dbReference type="EMBL" id="MDZ5457563.1"/>
    </source>
</evidence>
<protein>
    <submittedName>
        <fullName evidence="3">DUF2946 family protein</fullName>
    </submittedName>
</protein>
<feature type="region of interest" description="Disordered" evidence="1">
    <location>
        <begin position="36"/>
        <end position="64"/>
    </location>
</feature>
<evidence type="ECO:0000256" key="1">
    <source>
        <dbReference type="SAM" id="MobiDB-lite"/>
    </source>
</evidence>
<dbReference type="Proteomes" id="UP001293718">
    <property type="component" value="Unassembled WGS sequence"/>
</dbReference>
<dbReference type="NCBIfam" id="NF045614">
    <property type="entry name" value="efflu_CzcI_Cupr"/>
    <property type="match status" value="1"/>
</dbReference>
<keyword evidence="4" id="KW-1185">Reference proteome</keyword>
<name>A0ABU5II02_9BURK</name>